<accession>A0A087BK22</accession>
<dbReference type="AlphaFoldDB" id="A0A087BK22"/>
<dbReference type="Proteomes" id="UP000029060">
    <property type="component" value="Unassembled WGS sequence"/>
</dbReference>
<sequence length="216" mass="23051">MALANTEKRVVALGLEDNGTVTGVGREHRSVDGLSVFIFFSKTVPQVVVRAEIIHADNGLPVACIEVDRNLQIVSSIRGGGTAPSEGGWNARGGDAVPEPVRQSPIPVAQLRLQRPAGAESRLDDWDPVARERLRDRIRLTNSGDTLPLLDDDDLDRALLMVVDGPYGPQPSLAGVLTIGKVDAIRRSMPMASEVFQVMKGASLAVNAEPFVDAVG</sequence>
<organism evidence="1 2">
    <name type="scientific">Bifidobacterium merycicum</name>
    <dbReference type="NCBI Taxonomy" id="78345"/>
    <lineage>
        <taxon>Bacteria</taxon>
        <taxon>Bacillati</taxon>
        <taxon>Actinomycetota</taxon>
        <taxon>Actinomycetes</taxon>
        <taxon>Bifidobacteriales</taxon>
        <taxon>Bifidobacteriaceae</taxon>
        <taxon>Bifidobacterium</taxon>
    </lineage>
</organism>
<evidence type="ECO:0000313" key="2">
    <source>
        <dbReference type="Proteomes" id="UP000029060"/>
    </source>
</evidence>
<name>A0A087BK22_9BIFI</name>
<dbReference type="STRING" id="78345.BMERY_1701"/>
<protein>
    <submittedName>
        <fullName evidence="1">Divergent AAA domain protein</fullName>
    </submittedName>
</protein>
<gene>
    <name evidence="1" type="ORF">BMERY_1701</name>
</gene>
<proteinExistence type="predicted"/>
<dbReference type="EMBL" id="JGZC01000002">
    <property type="protein sequence ID" value="KFI71372.1"/>
    <property type="molecule type" value="Genomic_DNA"/>
</dbReference>
<dbReference type="eggNOG" id="COG2865">
    <property type="taxonomic scope" value="Bacteria"/>
</dbReference>
<reference evidence="1 2" key="1">
    <citation type="submission" date="2014-03" db="EMBL/GenBank/DDBJ databases">
        <title>Genomics of Bifidobacteria.</title>
        <authorList>
            <person name="Ventura M."/>
            <person name="Milani C."/>
            <person name="Lugli G.A."/>
        </authorList>
    </citation>
    <scope>NUCLEOTIDE SEQUENCE [LARGE SCALE GENOMIC DNA]</scope>
    <source>
        <strain evidence="1 2">LMG 11341</strain>
    </source>
</reference>
<keyword evidence="2" id="KW-1185">Reference proteome</keyword>
<comment type="caution">
    <text evidence="1">The sequence shown here is derived from an EMBL/GenBank/DDBJ whole genome shotgun (WGS) entry which is preliminary data.</text>
</comment>
<evidence type="ECO:0000313" key="1">
    <source>
        <dbReference type="EMBL" id="KFI71372.1"/>
    </source>
</evidence>